<evidence type="ECO:0000313" key="1">
    <source>
        <dbReference type="EMBL" id="QOX65927.1"/>
    </source>
</evidence>
<gene>
    <name evidence="1" type="ORF">FRZ06_12775</name>
</gene>
<accession>A0ACD1AHF7</accession>
<proteinExistence type="predicted"/>
<dbReference type="Proteomes" id="UP000594014">
    <property type="component" value="Chromosome"/>
</dbReference>
<keyword evidence="2" id="KW-1185">Reference proteome</keyword>
<protein>
    <submittedName>
        <fullName evidence="1">DUF3842 family protein</fullName>
    </submittedName>
</protein>
<sequence>MKIAVIDGQGGGIGRQIIEALRRELHWNVEILALGTTSLATAAMMKSGAKEGATGENAIVYSSQRVDYILGSVGIITANAMHGEVTPAMAKAISDSYAKKILIPLSSGNIEIVGVDKSIPLPKIIENAARMISTLIYEEEGERRPERRHIV</sequence>
<name>A0ACD1AHF7_9FIRM</name>
<evidence type="ECO:0000313" key="2">
    <source>
        <dbReference type="Proteomes" id="UP000594014"/>
    </source>
</evidence>
<organism evidence="1 2">
    <name type="scientific">Anoxybacterium hadale</name>
    <dbReference type="NCBI Taxonomy" id="3408580"/>
    <lineage>
        <taxon>Bacteria</taxon>
        <taxon>Bacillati</taxon>
        <taxon>Bacillota</taxon>
        <taxon>Clostridia</taxon>
        <taxon>Peptostreptococcales</taxon>
        <taxon>Anaerovoracaceae</taxon>
        <taxon>Anoxybacterium</taxon>
    </lineage>
</organism>
<reference evidence="1" key="1">
    <citation type="submission" date="2019-08" db="EMBL/GenBank/DDBJ databases">
        <title>Genome sequence of Clostridiales bacterium MT110.</title>
        <authorList>
            <person name="Cao J."/>
        </authorList>
    </citation>
    <scope>NUCLEOTIDE SEQUENCE</scope>
    <source>
        <strain evidence="1">MT110</strain>
    </source>
</reference>
<dbReference type="EMBL" id="CP042469">
    <property type="protein sequence ID" value="QOX65927.1"/>
    <property type="molecule type" value="Genomic_DNA"/>
</dbReference>